<evidence type="ECO:0000256" key="6">
    <source>
        <dbReference type="ARBA" id="ARBA00022989"/>
    </source>
</evidence>
<dbReference type="Proteomes" id="UP000246483">
    <property type="component" value="Unassembled WGS sequence"/>
</dbReference>
<evidence type="ECO:0000256" key="4">
    <source>
        <dbReference type="ARBA" id="ARBA00022679"/>
    </source>
</evidence>
<accession>A0A317RA73</accession>
<keyword evidence="4 10" id="KW-0808">Transferase</keyword>
<feature type="transmembrane region" description="Helical" evidence="8">
    <location>
        <begin position="145"/>
        <end position="163"/>
    </location>
</feature>
<feature type="transmembrane region" description="Helical" evidence="8">
    <location>
        <begin position="252"/>
        <end position="279"/>
    </location>
</feature>
<dbReference type="InterPro" id="IPR050297">
    <property type="entry name" value="LipidA_mod_glycosyltrf_83"/>
</dbReference>
<evidence type="ECO:0000313" key="10">
    <source>
        <dbReference type="EMBL" id="PWW45828.1"/>
    </source>
</evidence>
<evidence type="ECO:0000256" key="8">
    <source>
        <dbReference type="SAM" id="Phobius"/>
    </source>
</evidence>
<protein>
    <submittedName>
        <fullName evidence="10">4-amino-4-deoxy-L-arabinose transferase-like glycosyltransferase</fullName>
    </submittedName>
</protein>
<feature type="domain" description="Glycosyltransferase RgtA/B/C/D-like" evidence="9">
    <location>
        <begin position="72"/>
        <end position="229"/>
    </location>
</feature>
<gene>
    <name evidence="10" type="ORF">DFR36_10528</name>
</gene>
<keyword evidence="5 8" id="KW-0812">Transmembrane</keyword>
<name>A0A317RA73_9BURK</name>
<keyword evidence="7 8" id="KW-0472">Membrane</keyword>
<feature type="transmembrane region" description="Helical" evidence="8">
    <location>
        <begin position="83"/>
        <end position="109"/>
    </location>
</feature>
<evidence type="ECO:0000256" key="3">
    <source>
        <dbReference type="ARBA" id="ARBA00022676"/>
    </source>
</evidence>
<evidence type="ECO:0000256" key="2">
    <source>
        <dbReference type="ARBA" id="ARBA00022475"/>
    </source>
</evidence>
<feature type="transmembrane region" description="Helical" evidence="8">
    <location>
        <begin position="170"/>
        <end position="200"/>
    </location>
</feature>
<evidence type="ECO:0000313" key="11">
    <source>
        <dbReference type="Proteomes" id="UP000246483"/>
    </source>
</evidence>
<dbReference type="InterPro" id="IPR038731">
    <property type="entry name" value="RgtA/B/C-like"/>
</dbReference>
<evidence type="ECO:0000256" key="5">
    <source>
        <dbReference type="ARBA" id="ARBA00022692"/>
    </source>
</evidence>
<organism evidence="10 11">
    <name type="scientific">Melaminivora alkalimesophila</name>
    <dbReference type="NCBI Taxonomy" id="1165852"/>
    <lineage>
        <taxon>Bacteria</taxon>
        <taxon>Pseudomonadati</taxon>
        <taxon>Pseudomonadota</taxon>
        <taxon>Betaproteobacteria</taxon>
        <taxon>Burkholderiales</taxon>
        <taxon>Comamonadaceae</taxon>
        <taxon>Melaminivora</taxon>
    </lineage>
</organism>
<evidence type="ECO:0000256" key="1">
    <source>
        <dbReference type="ARBA" id="ARBA00004651"/>
    </source>
</evidence>
<dbReference type="EMBL" id="QGUB01000005">
    <property type="protein sequence ID" value="PWW45828.1"/>
    <property type="molecule type" value="Genomic_DNA"/>
</dbReference>
<keyword evidence="3" id="KW-0328">Glycosyltransferase</keyword>
<keyword evidence="2" id="KW-1003">Cell membrane</keyword>
<feature type="transmembrane region" description="Helical" evidence="8">
    <location>
        <begin position="212"/>
        <end position="231"/>
    </location>
</feature>
<dbReference type="GO" id="GO:0005886">
    <property type="term" value="C:plasma membrane"/>
    <property type="evidence" value="ECO:0007669"/>
    <property type="project" value="UniProtKB-SubCell"/>
</dbReference>
<evidence type="ECO:0000256" key="7">
    <source>
        <dbReference type="ARBA" id="ARBA00023136"/>
    </source>
</evidence>
<dbReference type="Pfam" id="PF13231">
    <property type="entry name" value="PMT_2"/>
    <property type="match status" value="1"/>
</dbReference>
<evidence type="ECO:0000259" key="9">
    <source>
        <dbReference type="Pfam" id="PF13231"/>
    </source>
</evidence>
<dbReference type="GO" id="GO:0016763">
    <property type="term" value="F:pentosyltransferase activity"/>
    <property type="evidence" value="ECO:0007669"/>
    <property type="project" value="TreeGrafter"/>
</dbReference>
<proteinExistence type="predicted"/>
<comment type="subcellular location">
    <subcellularLocation>
        <location evidence="1">Cell membrane</location>
        <topology evidence="1">Multi-pass membrane protein</topology>
    </subcellularLocation>
</comment>
<keyword evidence="6 8" id="KW-1133">Transmembrane helix</keyword>
<reference evidence="10 11" key="1">
    <citation type="submission" date="2018-05" db="EMBL/GenBank/DDBJ databases">
        <title>Genomic Encyclopedia of Type Strains, Phase IV (KMG-IV): sequencing the most valuable type-strain genomes for metagenomic binning, comparative biology and taxonomic classification.</title>
        <authorList>
            <person name="Goeker M."/>
        </authorList>
    </citation>
    <scope>NUCLEOTIDE SEQUENCE [LARGE SCALE GENOMIC DNA]</scope>
    <source>
        <strain evidence="10 11">DSM 26006</strain>
    </source>
</reference>
<feature type="transmembrane region" description="Helical" evidence="8">
    <location>
        <begin position="30"/>
        <end position="49"/>
    </location>
</feature>
<feature type="transmembrane region" description="Helical" evidence="8">
    <location>
        <begin position="339"/>
        <end position="357"/>
    </location>
</feature>
<comment type="caution">
    <text evidence="10">The sequence shown here is derived from an EMBL/GenBank/DDBJ whole genome shotgun (WGS) entry which is preliminary data.</text>
</comment>
<dbReference type="PANTHER" id="PTHR33908:SF9">
    <property type="entry name" value="BLL5595 PROTEIN"/>
    <property type="match status" value="1"/>
</dbReference>
<feature type="transmembrane region" description="Helical" evidence="8">
    <location>
        <begin position="363"/>
        <end position="384"/>
    </location>
</feature>
<keyword evidence="11" id="KW-1185">Reference proteome</keyword>
<dbReference type="PANTHER" id="PTHR33908">
    <property type="entry name" value="MANNOSYLTRANSFERASE YKCB-RELATED"/>
    <property type="match status" value="1"/>
</dbReference>
<sequence>MSARFRPIPGPVPTGGPAPEALPRAQWQQLLAFALLYVLVWSVLPPRLLSSLPFDVVESISWGREWQWGYYKHPPLAPWVLHLFYRAFGNVGPFLLSQLCIAATLGFVWLTGRRLLGPQRALLGTALTMGVAFYTRPALEFNHNVAQMPLWAGIGWAMLVALQEGRPRHWLLLGLLGGLGMLTKYSIGILLLCLGLYLLLGPQRARLRGAGPWLALAVLLAVLAPHLKWLWQSGWLPLTYMGERSATPGSSARLAALGFLATQLLNHLPMLLVLLGAALGARRSLPAAGAALTGGPRGYALHTTWPGYLWCLALGPGLLLTLLGLALGLRIRDMWGMPMWAFSGLLVAAWLPGRWVAPLRTPVLRGTAAWLVLATALSLGYLAFGAQLRHKPARTDWPQAALAAQAAATWDALSHCPLDVVAGNYWLAGLVAVPLAQRPSVLVTGDARFSPWVTPQRLLHGGALWLREDDEAPAPPAPLGDPTVLAALQEHRGQWQLPWPHDAQAPALTLHWRAYVPARCSRAAPAPSNF</sequence>
<dbReference type="GO" id="GO:0009103">
    <property type="term" value="P:lipopolysaccharide biosynthetic process"/>
    <property type="evidence" value="ECO:0007669"/>
    <property type="project" value="UniProtKB-ARBA"/>
</dbReference>
<feature type="transmembrane region" description="Helical" evidence="8">
    <location>
        <begin position="307"/>
        <end position="327"/>
    </location>
</feature>
<dbReference type="AlphaFoldDB" id="A0A317RA73"/>